<dbReference type="EMBL" id="JBCLYO010000002">
    <property type="protein sequence ID" value="KAL0092281.1"/>
    <property type="molecule type" value="Genomic_DNA"/>
</dbReference>
<feature type="compositionally biased region" description="Polar residues" evidence="2">
    <location>
        <begin position="116"/>
        <end position="130"/>
    </location>
</feature>
<dbReference type="Proteomes" id="UP001448207">
    <property type="component" value="Unassembled WGS sequence"/>
</dbReference>
<sequence>MPFDTIGHSHKRFRTEVSPSSPLDHTWAYQPNPEHFQINKRKEPLRHGLSFIPTQSIPQRDDWANQSPTTPLDTFSHPYLHMPTFPPSLDYTTLGSTPIDIPSSYSDNFDMDSMSMEDQLSSPSSNTSSWVERERQFSESSMGTPLFPSYPFVSTLDCNSSQGCCTPSPTSAEPSPSFSDHILPEPIVFTDALSSLSFSYTDVGVNMAARVANASDLRSLIDTFGKLCRVTPPDVTHDSLLPPANLADNKTSVLLSRNKNHKSKPVNFFATVSQLGQQTEALSKHDDQMSLKKIADACIDTYFSCWIRYMPVINKNEFMAWYTTDKAPLDTLIVNAICSFTFRHVVTHHSILGLEHFLADQDKIKSQEEYFFNRSRKCLSQSFDSPDRYTVISLVLMSAFTGKSRRHHYAGMAVSALQELDIYPRMVEDDNVSFSKEMDTRLWWYVWANSFYLYSSGAPKNMPQVKSQGEVDLPQIFEEDIDESEIGLLADISCLKLRRIQSDMLSTLYEKDEDTQVEQLSDYERRLKVFYNDLPEYFKFDSGFEYGCEELFLACVRVNIEYNATQIILHKIFIPDASDVNPSPLSLNSLNVCLSASLVQLRALKTCHQTSSGQCAFDRDELWRATEVISLAMSIEQSCRDPANRDRILRGIDFTEYENALSNALDIVRETREYKTKSKNWIQVGDWLQDEICHHRLSSTLFGRPASPPEIPTKPTDYFSASLKSPVTPLSPTTLVAHDTPAFSVALVAPVAPVSPVAPPTLNPSRSNSLSGSILSVLSFPTRSKPTSTSTSPSPSPTRIRTPTSTPTPTSVSTCISSSFQGAPLHFQNQFGTLPSTPIASSRNPSFSSAPQFVQFNTYSPQPDQAQRTQVKSQARFRYFNPRKMNKFLFIDEHPMM</sequence>
<feature type="region of interest" description="Disordered" evidence="2">
    <location>
        <begin position="781"/>
        <end position="814"/>
    </location>
</feature>
<evidence type="ECO:0000256" key="1">
    <source>
        <dbReference type="ARBA" id="ARBA00023242"/>
    </source>
</evidence>
<evidence type="ECO:0000313" key="4">
    <source>
        <dbReference type="EMBL" id="KAL0092281.1"/>
    </source>
</evidence>
<reference evidence="4 5" key="1">
    <citation type="submission" date="2024-04" db="EMBL/GenBank/DDBJ databases">
        <title>Symmetric and asymmetric DNA N6-adenine methylation regulates different biological responses in Mucorales.</title>
        <authorList>
            <consortium name="Lawrence Berkeley National Laboratory"/>
            <person name="Lax C."/>
            <person name="Mondo S.J."/>
            <person name="Osorio-Concepcion M."/>
            <person name="Muszewska A."/>
            <person name="Corrochano-Luque M."/>
            <person name="Gutierrez G."/>
            <person name="Riley R."/>
            <person name="Lipzen A."/>
            <person name="Guo J."/>
            <person name="Hundley H."/>
            <person name="Amirebrahimi M."/>
            <person name="Ng V."/>
            <person name="Lorenzo-Gutierrez D."/>
            <person name="Binder U."/>
            <person name="Yang J."/>
            <person name="Song Y."/>
            <person name="Canovas D."/>
            <person name="Navarro E."/>
            <person name="Freitag M."/>
            <person name="Gabaldon T."/>
            <person name="Grigoriev I.V."/>
            <person name="Corrochano L.M."/>
            <person name="Nicolas F.E."/>
            <person name="Garre V."/>
        </authorList>
    </citation>
    <scope>NUCLEOTIDE SEQUENCE [LARGE SCALE GENOMIC DNA]</scope>
    <source>
        <strain evidence="4 5">L51</strain>
    </source>
</reference>
<comment type="caution">
    <text evidence="4">The sequence shown here is derived from an EMBL/GenBank/DDBJ whole genome shotgun (WGS) entry which is preliminary data.</text>
</comment>
<gene>
    <name evidence="4" type="ORF">J3Q64DRAFT_1845565</name>
</gene>
<dbReference type="Pfam" id="PF04082">
    <property type="entry name" value="Fungal_trans"/>
    <property type="match status" value="1"/>
</dbReference>
<dbReference type="CDD" id="cd12148">
    <property type="entry name" value="fungal_TF_MHR"/>
    <property type="match status" value="1"/>
</dbReference>
<protein>
    <recommendedName>
        <fullName evidence="3">Xylanolytic transcriptional activator regulatory domain-containing protein</fullName>
    </recommendedName>
</protein>
<organism evidence="4 5">
    <name type="scientific">Phycomyces blakesleeanus</name>
    <dbReference type="NCBI Taxonomy" id="4837"/>
    <lineage>
        <taxon>Eukaryota</taxon>
        <taxon>Fungi</taxon>
        <taxon>Fungi incertae sedis</taxon>
        <taxon>Mucoromycota</taxon>
        <taxon>Mucoromycotina</taxon>
        <taxon>Mucoromycetes</taxon>
        <taxon>Mucorales</taxon>
        <taxon>Phycomycetaceae</taxon>
        <taxon>Phycomyces</taxon>
    </lineage>
</organism>
<name>A0ABR3B9Q1_PHYBL</name>
<accession>A0ABR3B9Q1</accession>
<feature type="region of interest" description="Disordered" evidence="2">
    <location>
        <begin position="1"/>
        <end position="21"/>
    </location>
</feature>
<feature type="domain" description="Xylanolytic transcriptional activator regulatory" evidence="3">
    <location>
        <begin position="299"/>
        <end position="531"/>
    </location>
</feature>
<evidence type="ECO:0000313" key="5">
    <source>
        <dbReference type="Proteomes" id="UP001448207"/>
    </source>
</evidence>
<feature type="region of interest" description="Disordered" evidence="2">
    <location>
        <begin position="105"/>
        <end position="135"/>
    </location>
</feature>
<proteinExistence type="predicted"/>
<evidence type="ECO:0000256" key="2">
    <source>
        <dbReference type="SAM" id="MobiDB-lite"/>
    </source>
</evidence>
<keyword evidence="5" id="KW-1185">Reference proteome</keyword>
<keyword evidence="1" id="KW-0539">Nucleus</keyword>
<evidence type="ECO:0000259" key="3">
    <source>
        <dbReference type="Pfam" id="PF04082"/>
    </source>
</evidence>
<dbReference type="InterPro" id="IPR007219">
    <property type="entry name" value="XnlR_reg_dom"/>
</dbReference>